<evidence type="ECO:0000313" key="5">
    <source>
        <dbReference type="Proteomes" id="UP000324907"/>
    </source>
</evidence>
<comment type="caution">
    <text evidence="1">The sequence shown here is derived from an EMBL/GenBank/DDBJ whole genome shotgun (WGS) entry which is preliminary data.</text>
</comment>
<evidence type="ECO:0000313" key="6">
    <source>
        <dbReference type="Proteomes" id="UP000325113"/>
    </source>
</evidence>
<evidence type="ECO:0000313" key="2">
    <source>
        <dbReference type="EMBL" id="KAA0149944.1"/>
    </source>
</evidence>
<evidence type="ECO:0000313" key="1">
    <source>
        <dbReference type="EMBL" id="KAA0147582.1"/>
    </source>
</evidence>
<dbReference type="EMBL" id="VLTN01000038">
    <property type="protein sequence ID" value="KAA0149944.1"/>
    <property type="molecule type" value="Genomic_DNA"/>
</dbReference>
<dbReference type="AlphaFoldDB" id="A0A5A8C3D3"/>
<accession>A0A5A8C3D3</accession>
<organism evidence="1 5">
    <name type="scientific">Cafeteria roenbergensis</name>
    <name type="common">Marine flagellate</name>
    <dbReference type="NCBI Taxonomy" id="33653"/>
    <lineage>
        <taxon>Eukaryota</taxon>
        <taxon>Sar</taxon>
        <taxon>Stramenopiles</taxon>
        <taxon>Bigyra</taxon>
        <taxon>Opalozoa</taxon>
        <taxon>Bicosoecida</taxon>
        <taxon>Cafeteriaceae</taxon>
        <taxon>Cafeteria</taxon>
    </lineage>
</organism>
<evidence type="ECO:0000313" key="4">
    <source>
        <dbReference type="Proteomes" id="UP000323011"/>
    </source>
</evidence>
<dbReference type="EMBL" id="VLTM01000073">
    <property type="protein sequence ID" value="KAA0157983.1"/>
    <property type="molecule type" value="Genomic_DNA"/>
</dbReference>
<dbReference type="EMBL" id="VLTL01000280">
    <property type="protein sequence ID" value="KAA0147582.1"/>
    <property type="molecule type" value="Genomic_DNA"/>
</dbReference>
<dbReference type="Proteomes" id="UP000325113">
    <property type="component" value="Unassembled WGS sequence"/>
</dbReference>
<name>A0A5A8C3D3_CAFRO</name>
<reference evidence="4 5" key="1">
    <citation type="submission" date="2019-07" db="EMBL/GenBank/DDBJ databases">
        <title>Genomes of Cafeteria roenbergensis.</title>
        <authorList>
            <person name="Fischer M.G."/>
            <person name="Hackl T."/>
            <person name="Roman M."/>
        </authorList>
    </citation>
    <scope>NUCLEOTIDE SEQUENCE [LARGE SCALE GENOMIC DNA]</scope>
    <source>
        <strain evidence="2 4">BVI</strain>
        <strain evidence="3 6">Cflag</strain>
        <strain evidence="1 5">RCC970-E3</strain>
    </source>
</reference>
<dbReference type="Proteomes" id="UP000324907">
    <property type="component" value="Unassembled WGS sequence"/>
</dbReference>
<sequence length="100" mass="10668">MDDAAPMETASLRRDVAALAEAHAAVMKGLAAVCRADARELSSKDVFAEAVIPGLDKVQAATLQLEQTRWKHLDGRVASRSASIIAELGEQVRRIESASP</sequence>
<gene>
    <name evidence="1" type="ORF">FNF28_07548</name>
    <name evidence="2" type="ORF">FNF29_05564</name>
    <name evidence="3" type="ORF">FNF31_05622</name>
</gene>
<keyword evidence="4" id="KW-1185">Reference proteome</keyword>
<dbReference type="Proteomes" id="UP000323011">
    <property type="component" value="Unassembled WGS sequence"/>
</dbReference>
<proteinExistence type="predicted"/>
<evidence type="ECO:0000313" key="3">
    <source>
        <dbReference type="EMBL" id="KAA0157983.1"/>
    </source>
</evidence>
<protein>
    <submittedName>
        <fullName evidence="1">Uncharacterized protein</fullName>
    </submittedName>
</protein>